<evidence type="ECO:0008006" key="3">
    <source>
        <dbReference type="Google" id="ProtNLM"/>
    </source>
</evidence>
<dbReference type="STRING" id="390241.SAMN04488023_14218"/>
<accession>A0A1H9VEW9</accession>
<sequence>MKVDLSLLKRIQEGISQERTGSPDLFAEKLEISRRHLYVNIDYLKSEFDAPIVYSRARETFYFTEEWEFYVGDLSRIKIRLSKVILESINKNLSAM</sequence>
<protein>
    <recommendedName>
        <fullName evidence="3">HTH domain-containing protein</fullName>
    </recommendedName>
</protein>
<evidence type="ECO:0000313" key="2">
    <source>
        <dbReference type="Proteomes" id="UP000199572"/>
    </source>
</evidence>
<reference evidence="1 2" key="1">
    <citation type="submission" date="2016-10" db="EMBL/GenBank/DDBJ databases">
        <authorList>
            <person name="de Groot N.N."/>
        </authorList>
    </citation>
    <scope>NUCLEOTIDE SEQUENCE [LARGE SCALE GENOMIC DNA]</scope>
    <source>
        <strain evidence="1 2">DSM 18610</strain>
    </source>
</reference>
<dbReference type="EMBL" id="FOGG01000042">
    <property type="protein sequence ID" value="SES20245.1"/>
    <property type="molecule type" value="Genomic_DNA"/>
</dbReference>
<dbReference type="AlphaFoldDB" id="A0A1H9VEW9"/>
<proteinExistence type="predicted"/>
<organism evidence="1 2">
    <name type="scientific">Pedobacter rhizosphaerae</name>
    <dbReference type="NCBI Taxonomy" id="390241"/>
    <lineage>
        <taxon>Bacteria</taxon>
        <taxon>Pseudomonadati</taxon>
        <taxon>Bacteroidota</taxon>
        <taxon>Sphingobacteriia</taxon>
        <taxon>Sphingobacteriales</taxon>
        <taxon>Sphingobacteriaceae</taxon>
        <taxon>Pedobacter</taxon>
    </lineage>
</organism>
<name>A0A1H9VEW9_9SPHI</name>
<gene>
    <name evidence="1" type="ORF">SAMN04488023_14218</name>
</gene>
<evidence type="ECO:0000313" key="1">
    <source>
        <dbReference type="EMBL" id="SES20245.1"/>
    </source>
</evidence>
<dbReference type="Proteomes" id="UP000199572">
    <property type="component" value="Unassembled WGS sequence"/>
</dbReference>
<keyword evidence="2" id="KW-1185">Reference proteome</keyword>